<comment type="caution">
    <text evidence="7">The sequence shown here is derived from an EMBL/GenBank/DDBJ whole genome shotgun (WGS) entry which is preliminary data.</text>
</comment>
<evidence type="ECO:0000256" key="1">
    <source>
        <dbReference type="ARBA" id="ARBA00001974"/>
    </source>
</evidence>
<evidence type="ECO:0000256" key="4">
    <source>
        <dbReference type="ARBA" id="ARBA00022827"/>
    </source>
</evidence>
<dbReference type="Proteomes" id="UP000019471">
    <property type="component" value="Unassembled WGS sequence"/>
</dbReference>
<keyword evidence="3" id="KW-0285">Flavoprotein</keyword>
<dbReference type="Pfam" id="PF00743">
    <property type="entry name" value="FMO-like"/>
    <property type="match status" value="1"/>
</dbReference>
<gene>
    <name evidence="7" type="ORF">A1O5_06333</name>
</gene>
<dbReference type="EMBL" id="AMGX01000009">
    <property type="protein sequence ID" value="EXJ70265.1"/>
    <property type="molecule type" value="Genomic_DNA"/>
</dbReference>
<dbReference type="InterPro" id="IPR036188">
    <property type="entry name" value="FAD/NAD-bd_sf"/>
</dbReference>
<dbReference type="InterPro" id="IPR051209">
    <property type="entry name" value="FAD-bind_Monooxygenase_sf"/>
</dbReference>
<dbReference type="InterPro" id="IPR020946">
    <property type="entry name" value="Flavin_mOase-like"/>
</dbReference>
<dbReference type="Gene3D" id="3.50.50.60">
    <property type="entry name" value="FAD/NAD(P)-binding domain"/>
    <property type="match status" value="2"/>
</dbReference>
<dbReference type="AlphaFoldDB" id="W9WYV6"/>
<keyword evidence="4" id="KW-0274">FAD</keyword>
<dbReference type="eggNOG" id="KOG1399">
    <property type="taxonomic scope" value="Eukaryota"/>
</dbReference>
<evidence type="ECO:0008006" key="9">
    <source>
        <dbReference type="Google" id="ProtNLM"/>
    </source>
</evidence>
<evidence type="ECO:0000256" key="3">
    <source>
        <dbReference type="ARBA" id="ARBA00022630"/>
    </source>
</evidence>
<dbReference type="GO" id="GO:0050661">
    <property type="term" value="F:NADP binding"/>
    <property type="evidence" value="ECO:0007669"/>
    <property type="project" value="InterPro"/>
</dbReference>
<evidence type="ECO:0000313" key="8">
    <source>
        <dbReference type="Proteomes" id="UP000019471"/>
    </source>
</evidence>
<dbReference type="SUPFAM" id="SSF51905">
    <property type="entry name" value="FAD/NAD(P)-binding domain"/>
    <property type="match status" value="3"/>
</dbReference>
<feature type="region of interest" description="Disordered" evidence="6">
    <location>
        <begin position="1"/>
        <end position="32"/>
    </location>
</feature>
<proteinExistence type="inferred from homology"/>
<dbReference type="GO" id="GO:0004499">
    <property type="term" value="F:N,N-dimethylaniline monooxygenase activity"/>
    <property type="evidence" value="ECO:0007669"/>
    <property type="project" value="InterPro"/>
</dbReference>
<dbReference type="PANTHER" id="PTHR42877">
    <property type="entry name" value="L-ORNITHINE N(5)-MONOOXYGENASE-RELATED"/>
    <property type="match status" value="1"/>
</dbReference>
<protein>
    <recommendedName>
        <fullName evidence="9">FAD/NAD(P)-binding domain-containing protein</fullName>
    </recommendedName>
</protein>
<dbReference type="PANTHER" id="PTHR42877:SF2">
    <property type="entry name" value="FAD_NAD(P)-BINDING DOMAIN-CONTAINING PROTEIN"/>
    <property type="match status" value="1"/>
</dbReference>
<evidence type="ECO:0000256" key="5">
    <source>
        <dbReference type="ARBA" id="ARBA00023002"/>
    </source>
</evidence>
<comment type="similarity">
    <text evidence="2">Belongs to the FAD-binding monooxygenase family.</text>
</comment>
<evidence type="ECO:0000256" key="6">
    <source>
        <dbReference type="SAM" id="MobiDB-lite"/>
    </source>
</evidence>
<reference evidence="7 8" key="1">
    <citation type="submission" date="2013-03" db="EMBL/GenBank/DDBJ databases">
        <title>The Genome Sequence of Cladophialophora psammophila CBS 110553.</title>
        <authorList>
            <consortium name="The Broad Institute Genomics Platform"/>
            <person name="Cuomo C."/>
            <person name="de Hoog S."/>
            <person name="Gorbushina A."/>
            <person name="Walker B."/>
            <person name="Young S.K."/>
            <person name="Zeng Q."/>
            <person name="Gargeya S."/>
            <person name="Fitzgerald M."/>
            <person name="Haas B."/>
            <person name="Abouelleil A."/>
            <person name="Allen A.W."/>
            <person name="Alvarado L."/>
            <person name="Arachchi H.M."/>
            <person name="Berlin A.M."/>
            <person name="Chapman S.B."/>
            <person name="Gainer-Dewar J."/>
            <person name="Goldberg J."/>
            <person name="Griggs A."/>
            <person name="Gujja S."/>
            <person name="Hansen M."/>
            <person name="Howarth C."/>
            <person name="Imamovic A."/>
            <person name="Ireland A."/>
            <person name="Larimer J."/>
            <person name="McCowan C."/>
            <person name="Murphy C."/>
            <person name="Pearson M."/>
            <person name="Poon T.W."/>
            <person name="Priest M."/>
            <person name="Roberts A."/>
            <person name="Saif S."/>
            <person name="Shea T."/>
            <person name="Sisk P."/>
            <person name="Sykes S."/>
            <person name="Wortman J."/>
            <person name="Nusbaum C."/>
            <person name="Birren B."/>
        </authorList>
    </citation>
    <scope>NUCLEOTIDE SEQUENCE [LARGE SCALE GENOMIC DNA]</scope>
    <source>
        <strain evidence="7 8">CBS 110553</strain>
    </source>
</reference>
<dbReference type="GeneID" id="19191044"/>
<dbReference type="HOGENOM" id="CLU_006937_6_1_1"/>
<organism evidence="7 8">
    <name type="scientific">Cladophialophora psammophila CBS 110553</name>
    <dbReference type="NCBI Taxonomy" id="1182543"/>
    <lineage>
        <taxon>Eukaryota</taxon>
        <taxon>Fungi</taxon>
        <taxon>Dikarya</taxon>
        <taxon>Ascomycota</taxon>
        <taxon>Pezizomycotina</taxon>
        <taxon>Eurotiomycetes</taxon>
        <taxon>Chaetothyriomycetidae</taxon>
        <taxon>Chaetothyriales</taxon>
        <taxon>Herpotrichiellaceae</taxon>
        <taxon>Cladophialophora</taxon>
    </lineage>
</organism>
<name>W9WYV6_9EURO</name>
<comment type="cofactor">
    <cofactor evidence="1">
        <name>FAD</name>
        <dbReference type="ChEBI" id="CHEBI:57692"/>
    </cofactor>
</comment>
<keyword evidence="8" id="KW-1185">Reference proteome</keyword>
<keyword evidence="5" id="KW-0560">Oxidoreductase</keyword>
<feature type="compositionally biased region" description="Polar residues" evidence="6">
    <location>
        <begin position="14"/>
        <end position="31"/>
    </location>
</feature>
<dbReference type="GO" id="GO:0050660">
    <property type="term" value="F:flavin adenine dinucleotide binding"/>
    <property type="evidence" value="ECO:0007669"/>
    <property type="project" value="InterPro"/>
</dbReference>
<dbReference type="RefSeq" id="XP_007745117.1">
    <property type="nucleotide sequence ID" value="XM_007746927.1"/>
</dbReference>
<accession>W9WYV6</accession>
<evidence type="ECO:0000256" key="2">
    <source>
        <dbReference type="ARBA" id="ARBA00010139"/>
    </source>
</evidence>
<sequence>MNLPRNCHTPNGVDATTNGVHHTGNPTTQDNAAVDDFAVDPNPAWTPRKKLRVITIGAGFSGLTFAYKLQHQNPEMQDLVSHTIFEAREDIGGTWLANVYPGVQCDVPAHIYAFPFDPNPDWTHFFATGKEIHEYMQKITKKWNLDQDVKLSHRVIETVWQAESGQWKVTVESEGRQWDEYAEVLVSGQGVLNSWQWPEIEGLHDFKGHKSHSANWDANYDYSHKRIALIGNGSTGVQVLPQLARLPETEILSFQRSPNWVYNPVTPGALVGKDDPRANPEFTEEEKLYFRKNPDEHRAYRKLIISKINKGFYLYVKDSPTNIRATKEAIDQISEKLKYDPMLCKALIPDWPLGCRRITPANGYLESFLQPNVQLITSPIVRITEHSILTADGSDYPVDVVACTTGYAVSWCPQWQMIGRNNVDLIKEWTVDPQSYLSLAAPDMPNYFMFLGPNAVVAHGSLVEAINWTGDYVIQWLRKIATEDIKSIVPKTQVVKDFIRYGVELHKKFVWTGGCRSWFKRDTVDGRVIAAFPGSALLFKNLASQLRPEDFEIEYRSKNRWHFLGNGFTSYELDPNNDLAWYVEK</sequence>
<dbReference type="OrthoDB" id="74360at2759"/>
<evidence type="ECO:0000313" key="7">
    <source>
        <dbReference type="EMBL" id="EXJ70265.1"/>
    </source>
</evidence>